<name>A0A9W9DWV7_9AGAR</name>
<reference evidence="2" key="1">
    <citation type="submission" date="2022-08" db="EMBL/GenBank/DDBJ databases">
        <title>A Global Phylogenomic Analysis of the Shiitake Genus Lentinula.</title>
        <authorList>
            <consortium name="DOE Joint Genome Institute"/>
            <person name="Sierra-Patev S."/>
            <person name="Min B."/>
            <person name="Naranjo-Ortiz M."/>
            <person name="Looney B."/>
            <person name="Konkel Z."/>
            <person name="Slot J.C."/>
            <person name="Sakamoto Y."/>
            <person name="Steenwyk J.L."/>
            <person name="Rokas A."/>
            <person name="Carro J."/>
            <person name="Camarero S."/>
            <person name="Ferreira P."/>
            <person name="Molpeceres G."/>
            <person name="Ruiz-Duenas F.J."/>
            <person name="Serrano A."/>
            <person name="Henrissat B."/>
            <person name="Drula E."/>
            <person name="Hughes K.W."/>
            <person name="Mata J.L."/>
            <person name="Ishikawa N.K."/>
            <person name="Vargas-Isla R."/>
            <person name="Ushijima S."/>
            <person name="Smith C.A."/>
            <person name="Ahrendt S."/>
            <person name="Andreopoulos W."/>
            <person name="He G."/>
            <person name="Labutti K."/>
            <person name="Lipzen A."/>
            <person name="Ng V."/>
            <person name="Riley R."/>
            <person name="Sandor L."/>
            <person name="Barry K."/>
            <person name="Martinez A.T."/>
            <person name="Xiao Y."/>
            <person name="Gibbons J.G."/>
            <person name="Terashima K."/>
            <person name="Grigoriev I.V."/>
            <person name="Hibbett D.S."/>
        </authorList>
    </citation>
    <scope>NUCLEOTIDE SEQUENCE</scope>
    <source>
        <strain evidence="2">JLM2183</strain>
    </source>
</reference>
<proteinExistence type="predicted"/>
<dbReference type="EMBL" id="JAOTPV010000001">
    <property type="protein sequence ID" value="KAJ4490193.1"/>
    <property type="molecule type" value="Genomic_DNA"/>
</dbReference>
<evidence type="ECO:0000313" key="3">
    <source>
        <dbReference type="Proteomes" id="UP001150266"/>
    </source>
</evidence>
<dbReference type="OrthoDB" id="3121040at2759"/>
<evidence type="ECO:0000256" key="1">
    <source>
        <dbReference type="SAM" id="MobiDB-lite"/>
    </source>
</evidence>
<feature type="compositionally biased region" description="Polar residues" evidence="1">
    <location>
        <begin position="173"/>
        <end position="183"/>
    </location>
</feature>
<protein>
    <submittedName>
        <fullName evidence="2">Uncharacterized protein</fullName>
    </submittedName>
</protein>
<feature type="region of interest" description="Disordered" evidence="1">
    <location>
        <begin position="167"/>
        <end position="191"/>
    </location>
</feature>
<sequence length="283" mass="31376">MQTHMERFRRVFFLPSQKLLLLPFTCLLLRSLLCPQSLHSIYKSFPICTTAVVFLLVPLRYSCFNVSRPSSPDFRSNRNVFLFTTPNPMHCDITPLLSNRFAPTENCWESQRILRLAGQIFNSEPVSCVSSGPQCPPVTIYALPLSQGVTAAFRQKITNLPNFPGIPSKANDTHPSTIHSLSPSYPKDTKPLKQQTLKVETTNATIDLPEPGNIELKPGIMITRTFVVVDEDLDAHEADLSRGLIEGGYEVDEGRVDRGAVPSKARTVLGIPPPVHPASSPGW</sequence>
<keyword evidence="3" id="KW-1185">Reference proteome</keyword>
<comment type="caution">
    <text evidence="2">The sequence shown here is derived from an EMBL/GenBank/DDBJ whole genome shotgun (WGS) entry which is preliminary data.</text>
</comment>
<dbReference type="AlphaFoldDB" id="A0A9W9DWV7"/>
<gene>
    <name evidence="2" type="ORF">J3R30DRAFT_45729</name>
</gene>
<evidence type="ECO:0000313" key="2">
    <source>
        <dbReference type="EMBL" id="KAJ4490193.1"/>
    </source>
</evidence>
<organism evidence="2 3">
    <name type="scientific">Lentinula aciculospora</name>
    <dbReference type="NCBI Taxonomy" id="153920"/>
    <lineage>
        <taxon>Eukaryota</taxon>
        <taxon>Fungi</taxon>
        <taxon>Dikarya</taxon>
        <taxon>Basidiomycota</taxon>
        <taxon>Agaricomycotina</taxon>
        <taxon>Agaricomycetes</taxon>
        <taxon>Agaricomycetidae</taxon>
        <taxon>Agaricales</taxon>
        <taxon>Marasmiineae</taxon>
        <taxon>Omphalotaceae</taxon>
        <taxon>Lentinula</taxon>
    </lineage>
</organism>
<accession>A0A9W9DWV7</accession>
<dbReference type="Proteomes" id="UP001150266">
    <property type="component" value="Unassembled WGS sequence"/>
</dbReference>